<keyword evidence="3" id="KW-1185">Reference proteome</keyword>
<evidence type="ECO:0000313" key="3">
    <source>
        <dbReference type="Proteomes" id="UP000756132"/>
    </source>
</evidence>
<organism evidence="2 3">
    <name type="scientific">Passalora fulva</name>
    <name type="common">Tomato leaf mold</name>
    <name type="synonym">Cladosporium fulvum</name>
    <dbReference type="NCBI Taxonomy" id="5499"/>
    <lineage>
        <taxon>Eukaryota</taxon>
        <taxon>Fungi</taxon>
        <taxon>Dikarya</taxon>
        <taxon>Ascomycota</taxon>
        <taxon>Pezizomycotina</taxon>
        <taxon>Dothideomycetes</taxon>
        <taxon>Dothideomycetidae</taxon>
        <taxon>Mycosphaerellales</taxon>
        <taxon>Mycosphaerellaceae</taxon>
        <taxon>Fulvia</taxon>
    </lineage>
</organism>
<feature type="compositionally biased region" description="Polar residues" evidence="1">
    <location>
        <begin position="1"/>
        <end position="12"/>
    </location>
</feature>
<dbReference type="Proteomes" id="UP000756132">
    <property type="component" value="Chromosome 4"/>
</dbReference>
<gene>
    <name evidence="2" type="ORF">CLAFUR5_04106</name>
</gene>
<dbReference type="GeneID" id="71983984"/>
<evidence type="ECO:0000256" key="1">
    <source>
        <dbReference type="SAM" id="MobiDB-lite"/>
    </source>
</evidence>
<sequence length="85" mass="9111">MVSSLGNGNGSIPNRLGSHRVGSHISNGGAHGTTRSSPRKKLILNAFVEMCLWRHPDDKSSNFNSIQHWIDLAVLLQSAPAPNGP</sequence>
<reference evidence="2" key="1">
    <citation type="submission" date="2021-12" db="EMBL/GenBank/DDBJ databases">
        <authorList>
            <person name="Zaccaron A."/>
            <person name="Stergiopoulos I."/>
        </authorList>
    </citation>
    <scope>NUCLEOTIDE SEQUENCE</scope>
    <source>
        <strain evidence="2">Race5_Kim</strain>
    </source>
</reference>
<accession>A0A9Q8LGA2</accession>
<dbReference type="OrthoDB" id="5561043at2759"/>
<protein>
    <submittedName>
        <fullName evidence="2">Uncharacterized protein</fullName>
    </submittedName>
</protein>
<dbReference type="AlphaFoldDB" id="A0A9Q8LGA2"/>
<dbReference type="RefSeq" id="XP_047761321.1">
    <property type="nucleotide sequence ID" value="XM_047903254.1"/>
</dbReference>
<name>A0A9Q8LGA2_PASFU</name>
<proteinExistence type="predicted"/>
<feature type="region of interest" description="Disordered" evidence="1">
    <location>
        <begin position="1"/>
        <end position="38"/>
    </location>
</feature>
<evidence type="ECO:0000313" key="2">
    <source>
        <dbReference type="EMBL" id="UJO16955.1"/>
    </source>
</evidence>
<dbReference type="KEGG" id="ffu:CLAFUR5_04106"/>
<dbReference type="EMBL" id="CP090166">
    <property type="protein sequence ID" value="UJO16955.1"/>
    <property type="molecule type" value="Genomic_DNA"/>
</dbReference>
<reference evidence="2" key="2">
    <citation type="journal article" date="2022" name="Microb. Genom.">
        <title>A chromosome-scale genome assembly of the tomato pathogen Cladosporium fulvum reveals a compartmentalized genome architecture and the presence of a dispensable chromosome.</title>
        <authorList>
            <person name="Zaccaron A.Z."/>
            <person name="Chen L.H."/>
            <person name="Samaras A."/>
            <person name="Stergiopoulos I."/>
        </authorList>
    </citation>
    <scope>NUCLEOTIDE SEQUENCE</scope>
    <source>
        <strain evidence="2">Race5_Kim</strain>
    </source>
</reference>